<dbReference type="Pfam" id="PF13683">
    <property type="entry name" value="rve_3"/>
    <property type="match status" value="1"/>
</dbReference>
<dbReference type="AlphaFoldDB" id="A0A1G6W9Z7"/>
<dbReference type="GO" id="GO:0015074">
    <property type="term" value="P:DNA integration"/>
    <property type="evidence" value="ECO:0007669"/>
    <property type="project" value="InterPro"/>
</dbReference>
<protein>
    <submittedName>
        <fullName evidence="2">Integrase core domain-containing protein</fullName>
    </submittedName>
</protein>
<dbReference type="InterPro" id="IPR012337">
    <property type="entry name" value="RNaseH-like_sf"/>
</dbReference>
<dbReference type="PANTHER" id="PTHR46889">
    <property type="entry name" value="TRANSPOSASE INSF FOR INSERTION SEQUENCE IS3B-RELATED"/>
    <property type="match status" value="1"/>
</dbReference>
<dbReference type="EMBL" id="FNAN01000001">
    <property type="protein sequence ID" value="SDD61876.1"/>
    <property type="molecule type" value="Genomic_DNA"/>
</dbReference>
<dbReference type="Proteomes" id="UP000198748">
    <property type="component" value="Unassembled WGS sequence"/>
</dbReference>
<dbReference type="Gene3D" id="3.30.420.10">
    <property type="entry name" value="Ribonuclease H-like superfamily/Ribonuclease H"/>
    <property type="match status" value="1"/>
</dbReference>
<accession>A0A1G6W9Z7</accession>
<evidence type="ECO:0000313" key="2">
    <source>
        <dbReference type="EMBL" id="SDD61876.1"/>
    </source>
</evidence>
<organism evidence="2 3">
    <name type="scientific">Dyadobacter soli</name>
    <dbReference type="NCBI Taxonomy" id="659014"/>
    <lineage>
        <taxon>Bacteria</taxon>
        <taxon>Pseudomonadati</taxon>
        <taxon>Bacteroidota</taxon>
        <taxon>Cytophagia</taxon>
        <taxon>Cytophagales</taxon>
        <taxon>Spirosomataceae</taxon>
        <taxon>Dyadobacter</taxon>
    </lineage>
</organism>
<gene>
    <name evidence="2" type="ORF">SAMN04487996_101456</name>
</gene>
<feature type="domain" description="Integrase catalytic" evidence="1">
    <location>
        <begin position="1"/>
        <end position="72"/>
    </location>
</feature>
<dbReference type="OrthoDB" id="936265at2"/>
<feature type="non-terminal residue" evidence="2">
    <location>
        <position position="1"/>
    </location>
</feature>
<evidence type="ECO:0000259" key="1">
    <source>
        <dbReference type="PROSITE" id="PS50994"/>
    </source>
</evidence>
<name>A0A1G6W9Z7_9BACT</name>
<dbReference type="InterPro" id="IPR001584">
    <property type="entry name" value="Integrase_cat-core"/>
</dbReference>
<dbReference type="SUPFAM" id="SSF53098">
    <property type="entry name" value="Ribonuclease H-like"/>
    <property type="match status" value="1"/>
</dbReference>
<keyword evidence="3" id="KW-1185">Reference proteome</keyword>
<dbReference type="InterPro" id="IPR036397">
    <property type="entry name" value="RNaseH_sf"/>
</dbReference>
<dbReference type="PANTHER" id="PTHR46889:SF5">
    <property type="entry name" value="INTEGRASE PROTEIN"/>
    <property type="match status" value="1"/>
</dbReference>
<dbReference type="InterPro" id="IPR050900">
    <property type="entry name" value="Transposase_IS3/IS150/IS904"/>
</dbReference>
<proteinExistence type="predicted"/>
<dbReference type="RefSeq" id="WP_143016782.1">
    <property type="nucleotide sequence ID" value="NZ_FNAN01000001.1"/>
</dbReference>
<dbReference type="GO" id="GO:0003676">
    <property type="term" value="F:nucleic acid binding"/>
    <property type="evidence" value="ECO:0007669"/>
    <property type="project" value="InterPro"/>
</dbReference>
<evidence type="ECO:0000313" key="3">
    <source>
        <dbReference type="Proteomes" id="UP000198748"/>
    </source>
</evidence>
<sequence>FGISMTENGDPLENAIAERVNGIIKDEYLDTYRLKNQDVREFLRTAVDLYNNERPHMSIGNLTPNQVHQQPLKTTKLWKSYYSKKTAPVNQF</sequence>
<reference evidence="3" key="1">
    <citation type="submission" date="2016-10" db="EMBL/GenBank/DDBJ databases">
        <authorList>
            <person name="Varghese N."/>
            <person name="Submissions S."/>
        </authorList>
    </citation>
    <scope>NUCLEOTIDE SEQUENCE [LARGE SCALE GENOMIC DNA]</scope>
    <source>
        <strain evidence="3">DSM 25329</strain>
    </source>
</reference>
<dbReference type="PROSITE" id="PS50994">
    <property type="entry name" value="INTEGRASE"/>
    <property type="match status" value="1"/>
</dbReference>